<feature type="region of interest" description="Disordered" evidence="1">
    <location>
        <begin position="1"/>
        <end position="25"/>
    </location>
</feature>
<accession>A0A067T8W5</accession>
<keyword evidence="3" id="KW-1185">Reference proteome</keyword>
<organism evidence="2 3">
    <name type="scientific">Galerina marginata (strain CBS 339.88)</name>
    <dbReference type="NCBI Taxonomy" id="685588"/>
    <lineage>
        <taxon>Eukaryota</taxon>
        <taxon>Fungi</taxon>
        <taxon>Dikarya</taxon>
        <taxon>Basidiomycota</taxon>
        <taxon>Agaricomycotina</taxon>
        <taxon>Agaricomycetes</taxon>
        <taxon>Agaricomycetidae</taxon>
        <taxon>Agaricales</taxon>
        <taxon>Agaricineae</taxon>
        <taxon>Strophariaceae</taxon>
        <taxon>Galerina</taxon>
    </lineage>
</organism>
<feature type="compositionally biased region" description="Basic and acidic residues" evidence="1">
    <location>
        <begin position="1"/>
        <end position="11"/>
    </location>
</feature>
<sequence length="226" mass="26664">MLNADHERFDSIPRSMKMHGSDVNEDYARPLPEEILGLYNNRMTDEEFDIFSRLDGGVRLAARGPYYDEFYMQSDETDSGSRYFNDEDLFRRLEEEYDYPQGVEEEEDARDAFDEQVLFDDEHTWRDFGERREQDEEDQHIPIALEGAVINVRYFDAKDLYDREDFRNSVYGEEEPGLERQYIKNGYGDGQWDREESSSISTTGSELSPLERDYDRLAECLVFHGA</sequence>
<dbReference type="AlphaFoldDB" id="A0A067T8W5"/>
<protein>
    <submittedName>
        <fullName evidence="2">Uncharacterized protein</fullName>
    </submittedName>
</protein>
<proteinExistence type="predicted"/>
<feature type="compositionally biased region" description="Low complexity" evidence="1">
    <location>
        <begin position="198"/>
        <end position="208"/>
    </location>
</feature>
<reference evidence="3" key="1">
    <citation type="journal article" date="2014" name="Proc. Natl. Acad. Sci. U.S.A.">
        <title>Extensive sampling of basidiomycete genomes demonstrates inadequacy of the white-rot/brown-rot paradigm for wood decay fungi.</title>
        <authorList>
            <person name="Riley R."/>
            <person name="Salamov A.A."/>
            <person name="Brown D.W."/>
            <person name="Nagy L.G."/>
            <person name="Floudas D."/>
            <person name="Held B.W."/>
            <person name="Levasseur A."/>
            <person name="Lombard V."/>
            <person name="Morin E."/>
            <person name="Otillar R."/>
            <person name="Lindquist E.A."/>
            <person name="Sun H."/>
            <person name="LaButti K.M."/>
            <person name="Schmutz J."/>
            <person name="Jabbour D."/>
            <person name="Luo H."/>
            <person name="Baker S.E."/>
            <person name="Pisabarro A.G."/>
            <person name="Walton J.D."/>
            <person name="Blanchette R.A."/>
            <person name="Henrissat B."/>
            <person name="Martin F."/>
            <person name="Cullen D."/>
            <person name="Hibbett D.S."/>
            <person name="Grigoriev I.V."/>
        </authorList>
    </citation>
    <scope>NUCLEOTIDE SEQUENCE [LARGE SCALE GENOMIC DNA]</scope>
    <source>
        <strain evidence="3">CBS 339.88</strain>
    </source>
</reference>
<evidence type="ECO:0000313" key="3">
    <source>
        <dbReference type="Proteomes" id="UP000027222"/>
    </source>
</evidence>
<dbReference type="HOGENOM" id="CLU_1224856_0_0_1"/>
<evidence type="ECO:0000313" key="2">
    <source>
        <dbReference type="EMBL" id="KDR78802.1"/>
    </source>
</evidence>
<dbReference type="EMBL" id="KL142374">
    <property type="protein sequence ID" value="KDR78802.1"/>
    <property type="molecule type" value="Genomic_DNA"/>
</dbReference>
<dbReference type="OrthoDB" id="10527088at2759"/>
<name>A0A067T8W5_GALM3</name>
<dbReference type="Proteomes" id="UP000027222">
    <property type="component" value="Unassembled WGS sequence"/>
</dbReference>
<gene>
    <name evidence="2" type="ORF">GALMADRAFT_244369</name>
</gene>
<feature type="region of interest" description="Disordered" evidence="1">
    <location>
        <begin position="183"/>
        <end position="208"/>
    </location>
</feature>
<evidence type="ECO:0000256" key="1">
    <source>
        <dbReference type="SAM" id="MobiDB-lite"/>
    </source>
</evidence>